<dbReference type="InterPro" id="IPR014757">
    <property type="entry name" value="Tscrpt_reg_IclR_C"/>
</dbReference>
<dbReference type="STRING" id="393762.SAMN05660472_02168"/>
<keyword evidence="2" id="KW-0238">DNA-binding</keyword>
<organism evidence="6 7">
    <name type="scientific">Natronincola ferrireducens</name>
    <dbReference type="NCBI Taxonomy" id="393762"/>
    <lineage>
        <taxon>Bacteria</taxon>
        <taxon>Bacillati</taxon>
        <taxon>Bacillota</taxon>
        <taxon>Clostridia</taxon>
        <taxon>Peptostreptococcales</taxon>
        <taxon>Natronincolaceae</taxon>
        <taxon>Natronincola</taxon>
    </lineage>
</organism>
<dbReference type="AlphaFoldDB" id="A0A1G9FEM3"/>
<accession>A0A1G9FEM3</accession>
<dbReference type="GO" id="GO:0003677">
    <property type="term" value="F:DNA binding"/>
    <property type="evidence" value="ECO:0007669"/>
    <property type="project" value="UniProtKB-KW"/>
</dbReference>
<dbReference type="InterPro" id="IPR036390">
    <property type="entry name" value="WH_DNA-bd_sf"/>
</dbReference>
<dbReference type="PANTHER" id="PTHR30136:SF35">
    <property type="entry name" value="HTH-TYPE TRANSCRIPTIONAL REGULATOR RV1719"/>
    <property type="match status" value="1"/>
</dbReference>
<proteinExistence type="predicted"/>
<dbReference type="Pfam" id="PF01614">
    <property type="entry name" value="IclR_C"/>
    <property type="match status" value="1"/>
</dbReference>
<name>A0A1G9FEM3_9FIRM</name>
<evidence type="ECO:0000259" key="5">
    <source>
        <dbReference type="PROSITE" id="PS51078"/>
    </source>
</evidence>
<evidence type="ECO:0000313" key="7">
    <source>
        <dbReference type="Proteomes" id="UP000198718"/>
    </source>
</evidence>
<evidence type="ECO:0000259" key="4">
    <source>
        <dbReference type="PROSITE" id="PS51077"/>
    </source>
</evidence>
<dbReference type="EMBL" id="FNFP01000004">
    <property type="protein sequence ID" value="SDK86814.1"/>
    <property type="molecule type" value="Genomic_DNA"/>
</dbReference>
<dbReference type="RefSeq" id="WP_090553707.1">
    <property type="nucleotide sequence ID" value="NZ_FNFP01000004.1"/>
</dbReference>
<feature type="domain" description="IclR-ED" evidence="5">
    <location>
        <begin position="70"/>
        <end position="254"/>
    </location>
</feature>
<dbReference type="InterPro" id="IPR050707">
    <property type="entry name" value="HTH_MetabolicPath_Reg"/>
</dbReference>
<dbReference type="SUPFAM" id="SSF46785">
    <property type="entry name" value="Winged helix' DNA-binding domain"/>
    <property type="match status" value="1"/>
</dbReference>
<protein>
    <submittedName>
        <fullName evidence="6">Transcriptional regulator, IclR family</fullName>
    </submittedName>
</protein>
<dbReference type="PROSITE" id="PS51077">
    <property type="entry name" value="HTH_ICLR"/>
    <property type="match status" value="1"/>
</dbReference>
<dbReference type="InterPro" id="IPR005471">
    <property type="entry name" value="Tscrpt_reg_IclR_N"/>
</dbReference>
<dbReference type="PROSITE" id="PS51078">
    <property type="entry name" value="ICLR_ED"/>
    <property type="match status" value="1"/>
</dbReference>
<sequence>MSQRSNYIKSVIKALDILEVLDKEKELGISELSEKLNWDKSTVHRLVSTLKLKGYVVQSPTSPKYSNSFKLFEMGNNVVEKLGLRRQAQPFLEELLSKTHETVNLAIQDGPYIIYIDKIESPATIKVDLSIGKRLPIYCTGLGKAMLAFMPQETVTNLLKDQVFYPYTPKTVKSLSQLMEELTEIRRLGYSIDDEEYVADLKCIAAPIRNYHNQVVAAISIAVPKYRYDEGAENIGYVELVKTVCEKFSRELGCNDFI</sequence>
<reference evidence="6 7" key="1">
    <citation type="submission" date="2016-10" db="EMBL/GenBank/DDBJ databases">
        <authorList>
            <person name="de Groot N.N."/>
        </authorList>
    </citation>
    <scope>NUCLEOTIDE SEQUENCE [LARGE SCALE GENOMIC DNA]</scope>
    <source>
        <strain evidence="6 7">DSM 18346</strain>
    </source>
</reference>
<dbReference type="SMART" id="SM00346">
    <property type="entry name" value="HTH_ICLR"/>
    <property type="match status" value="1"/>
</dbReference>
<dbReference type="OrthoDB" id="9791752at2"/>
<dbReference type="Gene3D" id="3.30.450.40">
    <property type="match status" value="1"/>
</dbReference>
<dbReference type="Proteomes" id="UP000198718">
    <property type="component" value="Unassembled WGS sequence"/>
</dbReference>
<keyword evidence="1" id="KW-0805">Transcription regulation</keyword>
<dbReference type="SUPFAM" id="SSF55781">
    <property type="entry name" value="GAF domain-like"/>
    <property type="match status" value="1"/>
</dbReference>
<dbReference type="GO" id="GO:0003700">
    <property type="term" value="F:DNA-binding transcription factor activity"/>
    <property type="evidence" value="ECO:0007669"/>
    <property type="project" value="TreeGrafter"/>
</dbReference>
<keyword evidence="7" id="KW-1185">Reference proteome</keyword>
<dbReference type="GO" id="GO:0045892">
    <property type="term" value="P:negative regulation of DNA-templated transcription"/>
    <property type="evidence" value="ECO:0007669"/>
    <property type="project" value="TreeGrafter"/>
</dbReference>
<evidence type="ECO:0000256" key="3">
    <source>
        <dbReference type="ARBA" id="ARBA00023163"/>
    </source>
</evidence>
<dbReference type="PANTHER" id="PTHR30136">
    <property type="entry name" value="HELIX-TURN-HELIX TRANSCRIPTIONAL REGULATOR, ICLR FAMILY"/>
    <property type="match status" value="1"/>
</dbReference>
<gene>
    <name evidence="6" type="ORF">SAMN05660472_02168</name>
</gene>
<dbReference type="InterPro" id="IPR036388">
    <property type="entry name" value="WH-like_DNA-bd_sf"/>
</dbReference>
<dbReference type="InterPro" id="IPR029016">
    <property type="entry name" value="GAF-like_dom_sf"/>
</dbReference>
<feature type="domain" description="HTH iclR-type" evidence="4">
    <location>
        <begin position="8"/>
        <end position="69"/>
    </location>
</feature>
<evidence type="ECO:0000256" key="2">
    <source>
        <dbReference type="ARBA" id="ARBA00023125"/>
    </source>
</evidence>
<dbReference type="Gene3D" id="1.10.10.10">
    <property type="entry name" value="Winged helix-like DNA-binding domain superfamily/Winged helix DNA-binding domain"/>
    <property type="match status" value="1"/>
</dbReference>
<dbReference type="Pfam" id="PF09339">
    <property type="entry name" value="HTH_IclR"/>
    <property type="match status" value="1"/>
</dbReference>
<evidence type="ECO:0000313" key="6">
    <source>
        <dbReference type="EMBL" id="SDK86814.1"/>
    </source>
</evidence>
<evidence type="ECO:0000256" key="1">
    <source>
        <dbReference type="ARBA" id="ARBA00023015"/>
    </source>
</evidence>
<keyword evidence="3" id="KW-0804">Transcription</keyword>